<feature type="compositionally biased region" description="Basic and acidic residues" evidence="2">
    <location>
        <begin position="189"/>
        <end position="203"/>
    </location>
</feature>
<evidence type="ECO:0000313" key="4">
    <source>
        <dbReference type="EMBL" id="TKS74239.1"/>
    </source>
</evidence>
<dbReference type="InterPro" id="IPR057721">
    <property type="entry name" value="BCD1_alpha/beta"/>
</dbReference>
<dbReference type="GO" id="GO:0000463">
    <property type="term" value="P:maturation of LSU-rRNA from tricistronic rRNA transcript (SSU-rRNA, 5.8S rRNA, LSU-rRNA)"/>
    <property type="evidence" value="ECO:0007669"/>
    <property type="project" value="TreeGrafter"/>
</dbReference>
<feature type="compositionally biased region" description="Acidic residues" evidence="2">
    <location>
        <begin position="204"/>
        <end position="222"/>
    </location>
</feature>
<evidence type="ECO:0000313" key="5">
    <source>
        <dbReference type="Proteomes" id="UP000298787"/>
    </source>
</evidence>
<keyword evidence="5" id="KW-1185">Reference proteome</keyword>
<reference evidence="4 5" key="1">
    <citation type="submission" date="2019-01" db="EMBL/GenBank/DDBJ databases">
        <title>Genome Assembly of Collichthys lucidus.</title>
        <authorList>
            <person name="Cai M."/>
            <person name="Xiao S."/>
        </authorList>
    </citation>
    <scope>NUCLEOTIDE SEQUENCE [LARGE SCALE GENOMIC DNA]</scope>
    <source>
        <strain evidence="4">JT15FE1705JMU</strain>
        <tissue evidence="4">Muscle</tissue>
    </source>
</reference>
<name>A0A4U5UI36_COLLU</name>
<dbReference type="GO" id="GO:0000492">
    <property type="term" value="P:box C/D snoRNP assembly"/>
    <property type="evidence" value="ECO:0007669"/>
    <property type="project" value="TreeGrafter"/>
</dbReference>
<protein>
    <submittedName>
        <fullName evidence="4">Box C/D snoRNA protein 1</fullName>
    </submittedName>
</protein>
<dbReference type="GO" id="GO:0005634">
    <property type="term" value="C:nucleus"/>
    <property type="evidence" value="ECO:0007669"/>
    <property type="project" value="TreeGrafter"/>
</dbReference>
<accession>A0A4U5UI36</accession>
<gene>
    <name evidence="4" type="ORF">D9C73_008320</name>
</gene>
<dbReference type="GO" id="GO:0070761">
    <property type="term" value="C:pre-snoRNP complex"/>
    <property type="evidence" value="ECO:0007669"/>
    <property type="project" value="TreeGrafter"/>
</dbReference>
<feature type="compositionally biased region" description="Basic and acidic residues" evidence="2">
    <location>
        <begin position="254"/>
        <end position="271"/>
    </location>
</feature>
<dbReference type="InterPro" id="IPR051639">
    <property type="entry name" value="BCD1"/>
</dbReference>
<proteinExistence type="predicted"/>
<feature type="domain" description="BCD1 alpha/beta" evidence="3">
    <location>
        <begin position="35"/>
        <end position="131"/>
    </location>
</feature>
<evidence type="ECO:0000256" key="1">
    <source>
        <dbReference type="ARBA" id="ARBA00022553"/>
    </source>
</evidence>
<sequence length="297" mass="32917">MAVQLLSFHLLPVTNFKNKVQPVKRLTKNYSLPLSLALGGVSDKQTLEQILTTYIHPTESDPVTRQKLKMYVHTPFDHVKVFMKAEGRKANSVRYHELDIHKSLRDNLSYKTLIEYPVLHVVLRDQWKDYPLKGPAEPASAHSSFSTNNEGVDKKMKVVTQVSSSLQEACTHGATDIWTGTSETSPETEPPKEKKAKRETGKEEPEEGEIVDSSDEGEEKESADEKIPRVKSCTGANSPANDTENITEFTDDSSAAKESAEVSMTKEDAVKEPGPVLTRHCHGENEPANVADSCGLE</sequence>
<organism evidence="4 5">
    <name type="scientific">Collichthys lucidus</name>
    <name type="common">Big head croaker</name>
    <name type="synonym">Sciaena lucida</name>
    <dbReference type="NCBI Taxonomy" id="240159"/>
    <lineage>
        <taxon>Eukaryota</taxon>
        <taxon>Metazoa</taxon>
        <taxon>Chordata</taxon>
        <taxon>Craniata</taxon>
        <taxon>Vertebrata</taxon>
        <taxon>Euteleostomi</taxon>
        <taxon>Actinopterygii</taxon>
        <taxon>Neopterygii</taxon>
        <taxon>Teleostei</taxon>
        <taxon>Neoteleostei</taxon>
        <taxon>Acanthomorphata</taxon>
        <taxon>Eupercaria</taxon>
        <taxon>Sciaenidae</taxon>
        <taxon>Collichthys</taxon>
    </lineage>
</organism>
<dbReference type="AlphaFoldDB" id="A0A4U5UI36"/>
<dbReference type="EMBL" id="CM014085">
    <property type="protein sequence ID" value="TKS74239.1"/>
    <property type="molecule type" value="Genomic_DNA"/>
</dbReference>
<dbReference type="PANTHER" id="PTHR13483:SF3">
    <property type="entry name" value="BOX C_D SNORNA PROTEIN 1"/>
    <property type="match status" value="1"/>
</dbReference>
<dbReference type="Pfam" id="PF25790">
    <property type="entry name" value="BCD1"/>
    <property type="match status" value="1"/>
</dbReference>
<dbReference type="GO" id="GO:0048254">
    <property type="term" value="P:snoRNA localization"/>
    <property type="evidence" value="ECO:0007669"/>
    <property type="project" value="TreeGrafter"/>
</dbReference>
<evidence type="ECO:0000259" key="3">
    <source>
        <dbReference type="Pfam" id="PF25790"/>
    </source>
</evidence>
<dbReference type="Proteomes" id="UP000298787">
    <property type="component" value="Chromosome 8"/>
</dbReference>
<evidence type="ECO:0000256" key="2">
    <source>
        <dbReference type="SAM" id="MobiDB-lite"/>
    </source>
</evidence>
<dbReference type="PANTHER" id="PTHR13483">
    <property type="entry name" value="BOX C_D SNORNA PROTEIN 1-RELATED"/>
    <property type="match status" value="1"/>
</dbReference>
<keyword evidence="1" id="KW-0597">Phosphoprotein</keyword>
<dbReference type="STRING" id="240159.A0A4U5UI36"/>
<feature type="region of interest" description="Disordered" evidence="2">
    <location>
        <begin position="172"/>
        <end position="297"/>
    </location>
</feature>
<feature type="compositionally biased region" description="Polar residues" evidence="2">
    <location>
        <begin position="234"/>
        <end position="248"/>
    </location>
</feature>